<accession>A0A2S1LIZ0</accession>
<organism evidence="3 4">
    <name type="scientific">Flavobacterium faecale</name>
    <dbReference type="NCBI Taxonomy" id="1355330"/>
    <lineage>
        <taxon>Bacteria</taxon>
        <taxon>Pseudomonadati</taxon>
        <taxon>Bacteroidota</taxon>
        <taxon>Flavobacteriia</taxon>
        <taxon>Flavobacteriales</taxon>
        <taxon>Flavobacteriaceae</taxon>
        <taxon>Flavobacterium</taxon>
    </lineage>
</organism>
<dbReference type="PANTHER" id="PTHR16301:SF20">
    <property type="entry name" value="IMPACT FAMILY MEMBER YIGZ"/>
    <property type="match status" value="1"/>
</dbReference>
<proteinExistence type="inferred from homology"/>
<feature type="domain" description="Impact N-terminal" evidence="2">
    <location>
        <begin position="22"/>
        <end position="126"/>
    </location>
</feature>
<dbReference type="InterPro" id="IPR036956">
    <property type="entry name" value="Impact_N_sf"/>
</dbReference>
<dbReference type="InterPro" id="IPR001498">
    <property type="entry name" value="Impact_N"/>
</dbReference>
<evidence type="ECO:0000313" key="3">
    <source>
        <dbReference type="EMBL" id="AWG23723.1"/>
    </source>
</evidence>
<dbReference type="OrthoDB" id="9813771at2"/>
<dbReference type="RefSeq" id="WP_108742623.1">
    <property type="nucleotide sequence ID" value="NZ_CP020918.1"/>
</dbReference>
<dbReference type="AlphaFoldDB" id="A0A2S1LIZ0"/>
<gene>
    <name evidence="3" type="ORF">FFWV33_19225</name>
</gene>
<dbReference type="EMBL" id="CP020918">
    <property type="protein sequence ID" value="AWG23723.1"/>
    <property type="molecule type" value="Genomic_DNA"/>
</dbReference>
<dbReference type="InterPro" id="IPR020568">
    <property type="entry name" value="Ribosomal_Su5_D2-typ_SF"/>
</dbReference>
<keyword evidence="4" id="KW-1185">Reference proteome</keyword>
<evidence type="ECO:0000256" key="1">
    <source>
        <dbReference type="ARBA" id="ARBA00007665"/>
    </source>
</evidence>
<dbReference type="PANTHER" id="PTHR16301">
    <property type="entry name" value="IMPACT-RELATED"/>
    <property type="match status" value="1"/>
</dbReference>
<evidence type="ECO:0000313" key="4">
    <source>
        <dbReference type="Proteomes" id="UP000244527"/>
    </source>
</evidence>
<dbReference type="Pfam" id="PF01205">
    <property type="entry name" value="Impact_N"/>
    <property type="match status" value="1"/>
</dbReference>
<dbReference type="KEGG" id="ffa:FFWV33_19225"/>
<dbReference type="Gene3D" id="3.30.230.30">
    <property type="entry name" value="Impact, N-terminal domain"/>
    <property type="match status" value="1"/>
</dbReference>
<reference evidence="3 4" key="1">
    <citation type="submission" date="2017-04" db="EMBL/GenBank/DDBJ databases">
        <title>Compelte genome sequence of WV33.</title>
        <authorList>
            <person name="Lee P.C."/>
        </authorList>
    </citation>
    <scope>NUCLEOTIDE SEQUENCE [LARGE SCALE GENOMIC DNA]</scope>
    <source>
        <strain evidence="3 4">WV33</strain>
    </source>
</reference>
<dbReference type="InterPro" id="IPR023582">
    <property type="entry name" value="Impact"/>
</dbReference>
<protein>
    <submittedName>
        <fullName evidence="3">YigZ family protein</fullName>
    </submittedName>
</protein>
<dbReference type="GO" id="GO:0005737">
    <property type="term" value="C:cytoplasm"/>
    <property type="evidence" value="ECO:0007669"/>
    <property type="project" value="TreeGrafter"/>
</dbReference>
<dbReference type="Proteomes" id="UP000244527">
    <property type="component" value="Chromosome"/>
</dbReference>
<evidence type="ECO:0000259" key="2">
    <source>
        <dbReference type="Pfam" id="PF01205"/>
    </source>
</evidence>
<sequence length="210" mass="23777">MNINDTYKTIAAPTEETLFKEKSSKFFGYAFPMENEEEVKPIIEGIRKIHSAARHICYAYQIGTETVQYRANDDGEPSNTAGAPIYGQIQSFGLTNVIVIVVRYFGGVKLGVGGLISAYKTSAQLTLESADVIEKTIDVHYILSFDYQNMNKAMRVIKEKKLEIVTQEMEMDPDTTLPIGKIEIKTRKKNAEIIFDTFLNLYEIDIKIKE</sequence>
<dbReference type="SUPFAM" id="SSF54211">
    <property type="entry name" value="Ribosomal protein S5 domain 2-like"/>
    <property type="match status" value="1"/>
</dbReference>
<dbReference type="GO" id="GO:0006446">
    <property type="term" value="P:regulation of translational initiation"/>
    <property type="evidence" value="ECO:0007669"/>
    <property type="project" value="TreeGrafter"/>
</dbReference>
<comment type="similarity">
    <text evidence="1">Belongs to the IMPACT family.</text>
</comment>
<name>A0A2S1LIZ0_9FLAO</name>